<evidence type="ECO:0000313" key="1">
    <source>
        <dbReference type="EMBL" id="KAF0717038.1"/>
    </source>
</evidence>
<dbReference type="Gene3D" id="3.80.10.10">
    <property type="entry name" value="Ribonuclease Inhibitor"/>
    <property type="match status" value="1"/>
</dbReference>
<accession>A0A485KC11</accession>
<reference evidence="2 3" key="1">
    <citation type="submission" date="2019-03" db="EMBL/GenBank/DDBJ databases">
        <authorList>
            <person name="Gaulin E."/>
            <person name="Dumas B."/>
        </authorList>
    </citation>
    <scope>NUCLEOTIDE SEQUENCE [LARGE SCALE GENOMIC DNA]</scope>
    <source>
        <strain evidence="2">CBS 568.67</strain>
    </source>
</reference>
<name>A0A485KC11_9STRA</name>
<gene>
    <name evidence="2" type="primary">Aste57867_2527</name>
    <name evidence="1" type="ORF">As57867_002520</name>
    <name evidence="2" type="ORF">ASTE57867_2527</name>
</gene>
<evidence type="ECO:0000313" key="2">
    <source>
        <dbReference type="EMBL" id="VFT79726.1"/>
    </source>
</evidence>
<protein>
    <submittedName>
        <fullName evidence="2">Aste57867_2527 protein</fullName>
    </submittedName>
</protein>
<proteinExistence type="predicted"/>
<dbReference type="Proteomes" id="UP000332933">
    <property type="component" value="Unassembled WGS sequence"/>
</dbReference>
<sequence>MMGTSASRHHDDDDDDIWMEGNARFTFINPGHRRLAYRVPRELIERTALFLADATSFFHFLLAFSVSIDALGDLQFLLALGRQLPLDDLWPRLQLHRLNMPLVVPYLSAISKYYPVIDVHDCRAICDDTCIEHLATLPLSKTTTFHLLQSSTMWWPPSWNQHLPITSVVMTMNSSPLFVHELSTMPYLTDLTLHLQNQMVPACLDAIFASLPTSKLMSLEIVASFPVPLTESMAASVVQWLETKCVRRLTCAVLDLSAVPDWEMRFFAAVASCSSLTSLRLSELTLERVATAIGGRADHLELDLRAANPLMVESLIATGCDNLRSLIVRDPNFRSFAWGARLHEILAMAPALEKVELFGVALDDASIDSFGAALAASNISWLTLRHYNWDVDEWTVPELHVALHRFGQWLPRCRQLRRLELSCITRDKVEIDALGEGLVESSVTEFIATSITSRPPSCFKWRHLSGGRRFNI</sequence>
<dbReference type="InterPro" id="IPR032675">
    <property type="entry name" value="LRR_dom_sf"/>
</dbReference>
<dbReference type="AlphaFoldDB" id="A0A485KC11"/>
<dbReference type="EMBL" id="CAADRA010000312">
    <property type="protein sequence ID" value="VFT79726.1"/>
    <property type="molecule type" value="Genomic_DNA"/>
</dbReference>
<reference evidence="1" key="2">
    <citation type="submission" date="2019-06" db="EMBL/GenBank/DDBJ databases">
        <title>Genomics analysis of Aphanomyces spp. identifies a new class of oomycete effector associated with host adaptation.</title>
        <authorList>
            <person name="Gaulin E."/>
        </authorList>
    </citation>
    <scope>NUCLEOTIDE SEQUENCE</scope>
    <source>
        <strain evidence="1">CBS 578.67</strain>
    </source>
</reference>
<dbReference type="SUPFAM" id="SSF52047">
    <property type="entry name" value="RNI-like"/>
    <property type="match status" value="1"/>
</dbReference>
<evidence type="ECO:0000313" key="3">
    <source>
        <dbReference type="Proteomes" id="UP000332933"/>
    </source>
</evidence>
<organism evidence="2 3">
    <name type="scientific">Aphanomyces stellatus</name>
    <dbReference type="NCBI Taxonomy" id="120398"/>
    <lineage>
        <taxon>Eukaryota</taxon>
        <taxon>Sar</taxon>
        <taxon>Stramenopiles</taxon>
        <taxon>Oomycota</taxon>
        <taxon>Saprolegniomycetes</taxon>
        <taxon>Saprolegniales</taxon>
        <taxon>Verrucalvaceae</taxon>
        <taxon>Aphanomyces</taxon>
    </lineage>
</organism>
<dbReference type="EMBL" id="VJMH01000312">
    <property type="protein sequence ID" value="KAF0717038.1"/>
    <property type="molecule type" value="Genomic_DNA"/>
</dbReference>
<keyword evidence="3" id="KW-1185">Reference proteome</keyword>